<evidence type="ECO:0000313" key="4">
    <source>
        <dbReference type="EMBL" id="GGL47667.1"/>
    </source>
</evidence>
<evidence type="ECO:0000256" key="1">
    <source>
        <dbReference type="SAM" id="Coils"/>
    </source>
</evidence>
<protein>
    <recommendedName>
        <fullName evidence="6">C4-type zinc ribbon domain-containing protein</fullName>
    </recommendedName>
</protein>
<sequence length="168" mass="18185">MRNQTRVDDGSVGDAKALAGLVEEIQHLDRRISDLEDAELEVMEQLEAATAERDDLAARRAELDGRIAEVTSRRNEQVAAVDADLATQAGYREAIAADLPAPLIAAYDRLRAGHGGVGAAELRNRRCTGCQLEINAADLRTYASAAENEVLRCEECGRILVRTINSGL</sequence>
<dbReference type="Proteomes" id="UP000613840">
    <property type="component" value="Unassembled WGS sequence"/>
</dbReference>
<feature type="coiled-coil region" evidence="1">
    <location>
        <begin position="18"/>
        <end position="66"/>
    </location>
</feature>
<evidence type="ECO:0008006" key="6">
    <source>
        <dbReference type="Google" id="ProtNLM"/>
    </source>
</evidence>
<dbReference type="PANTHER" id="PTHR39082">
    <property type="entry name" value="PHOSPHOLIPASE C-BETA-2-RELATED"/>
    <property type="match status" value="1"/>
</dbReference>
<reference evidence="4" key="2">
    <citation type="submission" date="2020-09" db="EMBL/GenBank/DDBJ databases">
        <authorList>
            <person name="Sun Q."/>
            <person name="Zhou Y."/>
        </authorList>
    </citation>
    <scope>NUCLEOTIDE SEQUENCE</scope>
    <source>
        <strain evidence="4">CGMCC 4.7306</strain>
    </source>
</reference>
<evidence type="ECO:0000259" key="3">
    <source>
        <dbReference type="Pfam" id="PF24481"/>
    </source>
</evidence>
<dbReference type="Pfam" id="PF24481">
    <property type="entry name" value="CT398_CC"/>
    <property type="match status" value="1"/>
</dbReference>
<dbReference type="PANTHER" id="PTHR39082:SF1">
    <property type="entry name" value="SCAVENGER RECEPTOR CLASS A MEMBER 3"/>
    <property type="match status" value="1"/>
</dbReference>
<dbReference type="InterPro" id="IPR003743">
    <property type="entry name" value="Zf-RING_7"/>
</dbReference>
<reference evidence="4" key="1">
    <citation type="journal article" date="2014" name="Int. J. Syst. Evol. Microbiol.">
        <title>Complete genome sequence of Corynebacterium casei LMG S-19264T (=DSM 44701T), isolated from a smear-ripened cheese.</title>
        <authorList>
            <consortium name="US DOE Joint Genome Institute (JGI-PGF)"/>
            <person name="Walter F."/>
            <person name="Albersmeier A."/>
            <person name="Kalinowski J."/>
            <person name="Ruckert C."/>
        </authorList>
    </citation>
    <scope>NUCLEOTIDE SEQUENCE</scope>
    <source>
        <strain evidence="4">CGMCC 4.7306</strain>
    </source>
</reference>
<organism evidence="4 5">
    <name type="scientific">Microlunatus endophyticus</name>
    <dbReference type="NCBI Taxonomy" id="1716077"/>
    <lineage>
        <taxon>Bacteria</taxon>
        <taxon>Bacillati</taxon>
        <taxon>Actinomycetota</taxon>
        <taxon>Actinomycetes</taxon>
        <taxon>Propionibacteriales</taxon>
        <taxon>Propionibacteriaceae</taxon>
        <taxon>Microlunatus</taxon>
    </lineage>
</organism>
<dbReference type="Gene3D" id="1.10.287.1490">
    <property type="match status" value="1"/>
</dbReference>
<dbReference type="InterPro" id="IPR052376">
    <property type="entry name" value="Oxidative_Scav/Glycosyltrans"/>
</dbReference>
<dbReference type="EMBL" id="BMMZ01000001">
    <property type="protein sequence ID" value="GGL47667.1"/>
    <property type="molecule type" value="Genomic_DNA"/>
</dbReference>
<dbReference type="InterPro" id="IPR056003">
    <property type="entry name" value="CT398_CC_hairpin"/>
</dbReference>
<dbReference type="AlphaFoldDB" id="A0A917W0P0"/>
<proteinExistence type="predicted"/>
<keyword evidence="1" id="KW-0175">Coiled coil</keyword>
<dbReference type="Pfam" id="PF02591">
    <property type="entry name" value="Zn_ribbon_9"/>
    <property type="match status" value="1"/>
</dbReference>
<keyword evidence="5" id="KW-1185">Reference proteome</keyword>
<accession>A0A917W0P0</accession>
<evidence type="ECO:0000313" key="5">
    <source>
        <dbReference type="Proteomes" id="UP000613840"/>
    </source>
</evidence>
<comment type="caution">
    <text evidence="4">The sequence shown here is derived from an EMBL/GenBank/DDBJ whole genome shotgun (WGS) entry which is preliminary data.</text>
</comment>
<feature type="domain" description="C4-type zinc ribbon" evidence="2">
    <location>
        <begin position="126"/>
        <end position="160"/>
    </location>
</feature>
<gene>
    <name evidence="4" type="ORF">GCM10011575_01960</name>
</gene>
<evidence type="ECO:0000259" key="2">
    <source>
        <dbReference type="Pfam" id="PF02591"/>
    </source>
</evidence>
<name>A0A917W0P0_9ACTN</name>
<feature type="domain" description="CT398-like coiled coil hairpin" evidence="3">
    <location>
        <begin position="2"/>
        <end position="115"/>
    </location>
</feature>
<dbReference type="RefSeq" id="WP_229669587.1">
    <property type="nucleotide sequence ID" value="NZ_BMMZ01000001.1"/>
</dbReference>